<evidence type="ECO:0000259" key="3">
    <source>
        <dbReference type="Pfam" id="PF01370"/>
    </source>
</evidence>
<evidence type="ECO:0000256" key="1">
    <source>
        <dbReference type="ARBA" id="ARBA00022857"/>
    </source>
</evidence>
<dbReference type="InterPro" id="IPR001509">
    <property type="entry name" value="Epimerase_deHydtase"/>
</dbReference>
<dbReference type="AlphaFoldDB" id="A0A8K0VAQ0"/>
<dbReference type="Proteomes" id="UP000648908">
    <property type="component" value="Unassembled WGS sequence"/>
</dbReference>
<comment type="caution">
    <text evidence="4">The sequence shown here is derived from an EMBL/GenBank/DDBJ whole genome shotgun (WGS) entry which is preliminary data.</text>
</comment>
<dbReference type="EMBL" id="JAESVN010000001">
    <property type="protein sequence ID" value="MBL4915685.1"/>
    <property type="molecule type" value="Genomic_DNA"/>
</dbReference>
<dbReference type="SUPFAM" id="SSF51735">
    <property type="entry name" value="NAD(P)-binding Rossmann-fold domains"/>
    <property type="match status" value="1"/>
</dbReference>
<dbReference type="PANTHER" id="PTHR43103:SF3">
    <property type="entry name" value="ADP-L-GLYCERO-D-MANNO-HEPTOSE-6-EPIMERASE"/>
    <property type="match status" value="1"/>
</dbReference>
<dbReference type="PANTHER" id="PTHR43103">
    <property type="entry name" value="NUCLEOSIDE-DIPHOSPHATE-SUGAR EPIMERASE"/>
    <property type="match status" value="1"/>
</dbReference>
<accession>A0A8K0VAQ0</accession>
<evidence type="ECO:0000256" key="2">
    <source>
        <dbReference type="ARBA" id="ARBA00023277"/>
    </source>
</evidence>
<dbReference type="Gene3D" id="3.90.25.10">
    <property type="entry name" value="UDP-galactose 4-epimerase, domain 1"/>
    <property type="match status" value="1"/>
</dbReference>
<reference evidence="4" key="1">
    <citation type="submission" date="2021-01" db="EMBL/GenBank/DDBJ databases">
        <title>Tabrizicola alba sp. nov. a motile alkaliphilic bacterium isolated from a soda lake.</title>
        <authorList>
            <person name="Szuroczki S."/>
            <person name="Abbaszade G."/>
            <person name="Schumann P."/>
            <person name="Toth E."/>
        </authorList>
    </citation>
    <scope>NUCLEOTIDE SEQUENCE</scope>
    <source>
        <strain evidence="4">DMG-N-6</strain>
    </source>
</reference>
<dbReference type="Gene3D" id="3.40.50.720">
    <property type="entry name" value="NAD(P)-binding Rossmann-like Domain"/>
    <property type="match status" value="1"/>
</dbReference>
<dbReference type="InterPro" id="IPR036291">
    <property type="entry name" value="NAD(P)-bd_dom_sf"/>
</dbReference>
<keyword evidence="5" id="KW-1185">Reference proteome</keyword>
<dbReference type="NCBIfam" id="NF043036">
    <property type="entry name" value="ErythonDh"/>
    <property type="match status" value="1"/>
</dbReference>
<name>A0A8K0VAQ0_9RHOB</name>
<keyword evidence="2" id="KW-0119">Carbohydrate metabolism</keyword>
<organism evidence="4 5">
    <name type="scientific">Szabonella alba</name>
    <dbReference type="NCBI Taxonomy" id="2804194"/>
    <lineage>
        <taxon>Bacteria</taxon>
        <taxon>Pseudomonadati</taxon>
        <taxon>Pseudomonadota</taxon>
        <taxon>Alphaproteobacteria</taxon>
        <taxon>Rhodobacterales</taxon>
        <taxon>Paracoccaceae</taxon>
        <taxon>Szabonella</taxon>
    </lineage>
</organism>
<keyword evidence="1" id="KW-0521">NADP</keyword>
<gene>
    <name evidence="4" type="ORF">JL811_00505</name>
</gene>
<dbReference type="Pfam" id="PF01370">
    <property type="entry name" value="Epimerase"/>
    <property type="match status" value="1"/>
</dbReference>
<evidence type="ECO:0000313" key="4">
    <source>
        <dbReference type="EMBL" id="MBL4915685.1"/>
    </source>
</evidence>
<proteinExistence type="predicted"/>
<sequence>MRILITGGGGFIGQKLARALDKQGQLRGKAITEIVLADLHAPTLEGASLPVSGMALDIRDAAAVSAAFAEAYDVVFHLAAVVSGQAEADFDLGLQVNLFGTLNLFQAIRHAGNAPVVVYASSVAAHGGEEPEVIVDGVELNPQTSYGAQKVMGELLLNDMSRRGWMDGRGLRLPTVSIRPGKANAAASSFMSSIFRDTMQGEVSNCPSSKDYPIFHTAPRTVVANFIHAAEIDGAAFGPNRNINLPGRTDTVAEMIAAMTLVAGPEPAGRITWNADPVIQKIIAGWRGHLKADKALRLGFQQDQSFADSVRWFLEDDIVKDR</sequence>
<evidence type="ECO:0000313" key="5">
    <source>
        <dbReference type="Proteomes" id="UP000648908"/>
    </source>
</evidence>
<dbReference type="RefSeq" id="WP_202686268.1">
    <property type="nucleotide sequence ID" value="NZ_JAESVN010000001.1"/>
</dbReference>
<dbReference type="GO" id="GO:0016491">
    <property type="term" value="F:oxidoreductase activity"/>
    <property type="evidence" value="ECO:0007669"/>
    <property type="project" value="InterPro"/>
</dbReference>
<protein>
    <submittedName>
        <fullName evidence="4">SDR family oxidoreductase</fullName>
    </submittedName>
</protein>
<dbReference type="InterPro" id="IPR050005">
    <property type="entry name" value="DenD"/>
</dbReference>
<feature type="domain" description="NAD-dependent epimerase/dehydratase" evidence="3">
    <location>
        <begin position="3"/>
        <end position="202"/>
    </location>
</feature>
<dbReference type="CDD" id="cd05238">
    <property type="entry name" value="Gne_like_SDR_e"/>
    <property type="match status" value="1"/>
</dbReference>